<dbReference type="RefSeq" id="WP_183661406.1">
    <property type="nucleotide sequence ID" value="NZ_JACHXN010000003.1"/>
</dbReference>
<organism evidence="1 2">
    <name type="scientific">Phyllobacterium trifolii</name>
    <dbReference type="NCBI Taxonomy" id="300193"/>
    <lineage>
        <taxon>Bacteria</taxon>
        <taxon>Pseudomonadati</taxon>
        <taxon>Pseudomonadota</taxon>
        <taxon>Alphaproteobacteria</taxon>
        <taxon>Hyphomicrobiales</taxon>
        <taxon>Phyllobacteriaceae</taxon>
        <taxon>Phyllobacterium</taxon>
    </lineage>
</organism>
<name>A0A839U4U6_9HYPH</name>
<dbReference type="AlphaFoldDB" id="A0A839U4U6"/>
<dbReference type="Proteomes" id="UP000554520">
    <property type="component" value="Unassembled WGS sequence"/>
</dbReference>
<comment type="caution">
    <text evidence="1">The sequence shown here is derived from an EMBL/GenBank/DDBJ whole genome shotgun (WGS) entry which is preliminary data.</text>
</comment>
<evidence type="ECO:0000313" key="1">
    <source>
        <dbReference type="EMBL" id="MBB3144963.1"/>
    </source>
</evidence>
<gene>
    <name evidence="1" type="ORF">FHS21_001364</name>
</gene>
<accession>A0A839U4U6</accession>
<sequence length="108" mass="12205">MAIDWISTLQEQAEFATRIAEDVTLTLQFPQLSDVQVSRLFRVVEQGASTFNRILEEMDKDDGVDDDLFEAAEDIADMWTKLSISTANKLRSLKGLPPIEFPKDANKN</sequence>
<dbReference type="EMBL" id="JACHXN010000003">
    <property type="protein sequence ID" value="MBB3144963.1"/>
    <property type="molecule type" value="Genomic_DNA"/>
</dbReference>
<reference evidence="1 2" key="1">
    <citation type="submission" date="2020-08" db="EMBL/GenBank/DDBJ databases">
        <title>Genomic Encyclopedia of Type Strains, Phase III (KMG-III): the genomes of soil and plant-associated and newly described type strains.</title>
        <authorList>
            <person name="Whitman W."/>
        </authorList>
    </citation>
    <scope>NUCLEOTIDE SEQUENCE [LARGE SCALE GENOMIC DNA]</scope>
    <source>
        <strain evidence="1 2">CECT 7015</strain>
    </source>
</reference>
<protein>
    <submittedName>
        <fullName evidence="1">Uncharacterized protein</fullName>
    </submittedName>
</protein>
<proteinExistence type="predicted"/>
<evidence type="ECO:0000313" key="2">
    <source>
        <dbReference type="Proteomes" id="UP000554520"/>
    </source>
</evidence>
<keyword evidence="2" id="KW-1185">Reference proteome</keyword>